<dbReference type="AlphaFoldDB" id="A0A4P1R539"/>
<feature type="region of interest" description="Disordered" evidence="1">
    <location>
        <begin position="204"/>
        <end position="256"/>
    </location>
</feature>
<protein>
    <submittedName>
        <fullName evidence="2">Uncharacterized protein</fullName>
    </submittedName>
</protein>
<evidence type="ECO:0000313" key="2">
    <source>
        <dbReference type="EMBL" id="OIW02476.1"/>
    </source>
</evidence>
<dbReference type="Proteomes" id="UP000188354">
    <property type="component" value="Chromosome LG11"/>
</dbReference>
<name>A0A4P1R539_LUPAN</name>
<feature type="region of interest" description="Disordered" evidence="1">
    <location>
        <begin position="1"/>
        <end position="21"/>
    </location>
</feature>
<keyword evidence="3" id="KW-1185">Reference proteome</keyword>
<feature type="region of interest" description="Disordered" evidence="1">
    <location>
        <begin position="172"/>
        <end position="191"/>
    </location>
</feature>
<evidence type="ECO:0000256" key="1">
    <source>
        <dbReference type="SAM" id="MobiDB-lite"/>
    </source>
</evidence>
<feature type="compositionally biased region" description="Low complexity" evidence="1">
    <location>
        <begin position="236"/>
        <end position="247"/>
    </location>
</feature>
<evidence type="ECO:0000313" key="3">
    <source>
        <dbReference type="Proteomes" id="UP000188354"/>
    </source>
</evidence>
<accession>A0A4P1R539</accession>
<dbReference type="EMBL" id="CM007371">
    <property type="protein sequence ID" value="OIW02476.1"/>
    <property type="molecule type" value="Genomic_DNA"/>
</dbReference>
<organism evidence="2 3">
    <name type="scientific">Lupinus angustifolius</name>
    <name type="common">Narrow-leaved blue lupine</name>
    <dbReference type="NCBI Taxonomy" id="3871"/>
    <lineage>
        <taxon>Eukaryota</taxon>
        <taxon>Viridiplantae</taxon>
        <taxon>Streptophyta</taxon>
        <taxon>Embryophyta</taxon>
        <taxon>Tracheophyta</taxon>
        <taxon>Spermatophyta</taxon>
        <taxon>Magnoliopsida</taxon>
        <taxon>eudicotyledons</taxon>
        <taxon>Gunneridae</taxon>
        <taxon>Pentapetalae</taxon>
        <taxon>rosids</taxon>
        <taxon>fabids</taxon>
        <taxon>Fabales</taxon>
        <taxon>Fabaceae</taxon>
        <taxon>Papilionoideae</taxon>
        <taxon>50 kb inversion clade</taxon>
        <taxon>genistoids sensu lato</taxon>
        <taxon>core genistoids</taxon>
        <taxon>Genisteae</taxon>
        <taxon>Lupinus</taxon>
    </lineage>
</organism>
<reference evidence="2 3" key="1">
    <citation type="journal article" date="2017" name="Plant Biotechnol. J.">
        <title>A comprehensive draft genome sequence for lupin (Lupinus angustifolius), an emerging health food: insights into plant-microbe interactions and legume evolution.</title>
        <authorList>
            <person name="Hane J.K."/>
            <person name="Ming Y."/>
            <person name="Kamphuis L.G."/>
            <person name="Nelson M.N."/>
            <person name="Garg G."/>
            <person name="Atkins C.A."/>
            <person name="Bayer P.E."/>
            <person name="Bravo A."/>
            <person name="Bringans S."/>
            <person name="Cannon S."/>
            <person name="Edwards D."/>
            <person name="Foley R."/>
            <person name="Gao L.L."/>
            <person name="Harrison M.J."/>
            <person name="Huang W."/>
            <person name="Hurgobin B."/>
            <person name="Li S."/>
            <person name="Liu C.W."/>
            <person name="McGrath A."/>
            <person name="Morahan G."/>
            <person name="Murray J."/>
            <person name="Weller J."/>
            <person name="Jian J."/>
            <person name="Singh K.B."/>
        </authorList>
    </citation>
    <scope>NUCLEOTIDE SEQUENCE [LARGE SCALE GENOMIC DNA]</scope>
    <source>
        <strain evidence="3">cv. Tanjil</strain>
        <tissue evidence="2">Whole plant</tissue>
    </source>
</reference>
<gene>
    <name evidence="2" type="ORF">TanjilG_05069</name>
</gene>
<feature type="compositionally biased region" description="Basic residues" evidence="1">
    <location>
        <begin position="209"/>
        <end position="223"/>
    </location>
</feature>
<sequence length="256" mass="28285">MGGRVSFEEDEGSGNDESWLGKESCWGENLLHEEDEDDADEVGMCPRVEGRSHLSHLGDTGVKRVSGIPLPLSCPNLRVQPAEEKIPATKSVLLKRKKVAKIKKVKCRGGWKKGHVLPSVGPCLEAQQAIENSVEEVLLLKLGDNVEPLCYSAQSSATGSFPQIITVDSIPPFLNQNSPDRQGRPKRKGIIKKRFPNPLFKMAPISDRRKPKKIKKMSSKVKLHQMDVLPEEASAHVDSSISNSISDSHVRKVRTK</sequence>
<proteinExistence type="predicted"/>
<dbReference type="Gramene" id="OIW02476">
    <property type="protein sequence ID" value="OIW02476"/>
    <property type="gene ID" value="TanjilG_05069"/>
</dbReference>